<organism evidence="2 3">
    <name type="scientific">Heracleum sosnowskyi</name>
    <dbReference type="NCBI Taxonomy" id="360622"/>
    <lineage>
        <taxon>Eukaryota</taxon>
        <taxon>Viridiplantae</taxon>
        <taxon>Streptophyta</taxon>
        <taxon>Embryophyta</taxon>
        <taxon>Tracheophyta</taxon>
        <taxon>Spermatophyta</taxon>
        <taxon>Magnoliopsida</taxon>
        <taxon>eudicotyledons</taxon>
        <taxon>Gunneridae</taxon>
        <taxon>Pentapetalae</taxon>
        <taxon>asterids</taxon>
        <taxon>campanulids</taxon>
        <taxon>Apiales</taxon>
        <taxon>Apiaceae</taxon>
        <taxon>Apioideae</taxon>
        <taxon>apioid superclade</taxon>
        <taxon>Tordylieae</taxon>
        <taxon>Tordyliinae</taxon>
        <taxon>Heracleum</taxon>
    </lineage>
</organism>
<dbReference type="AlphaFoldDB" id="A0AAD8N9G5"/>
<proteinExistence type="predicted"/>
<evidence type="ECO:0000256" key="1">
    <source>
        <dbReference type="SAM" id="MobiDB-lite"/>
    </source>
</evidence>
<gene>
    <name evidence="2" type="ORF">POM88_009391</name>
</gene>
<reference evidence="2" key="2">
    <citation type="submission" date="2023-05" db="EMBL/GenBank/DDBJ databases">
        <authorList>
            <person name="Schelkunov M.I."/>
        </authorList>
    </citation>
    <scope>NUCLEOTIDE SEQUENCE</scope>
    <source>
        <strain evidence="2">Hsosn_3</strain>
        <tissue evidence="2">Leaf</tissue>
    </source>
</reference>
<dbReference type="Proteomes" id="UP001237642">
    <property type="component" value="Unassembled WGS sequence"/>
</dbReference>
<protein>
    <submittedName>
        <fullName evidence="2">Uncharacterized protein</fullName>
    </submittedName>
</protein>
<feature type="compositionally biased region" description="Polar residues" evidence="1">
    <location>
        <begin position="91"/>
        <end position="110"/>
    </location>
</feature>
<dbReference type="PANTHER" id="PTHR35459:SF2">
    <property type="entry name" value="T1N6.14 PROTEIN"/>
    <property type="match status" value="1"/>
</dbReference>
<keyword evidence="3" id="KW-1185">Reference proteome</keyword>
<evidence type="ECO:0000313" key="2">
    <source>
        <dbReference type="EMBL" id="KAK1399528.1"/>
    </source>
</evidence>
<feature type="region of interest" description="Disordered" evidence="1">
    <location>
        <begin position="89"/>
        <end position="166"/>
    </location>
</feature>
<accession>A0AAD8N9G5</accession>
<sequence>MATNNNKPLQRKRKMGDVDVFRDSPFFKIRSLVSLLRPRFLQILRTPDFQKCKAATEIEEGMKLVMVYYRQMLTEGNKRGKIEKLPRQFASAEQNQGRQKVNHQAEQVTKGTVDKKLSPPISSETVDKKLSPPPIRLETVDQKLSPPPISSDKKLSPPHISSERTLESGGRLYGSYILGSSLAGWNFITFRNRIPPQYYGVTKETHRSNRRKVEIDSTQET</sequence>
<feature type="compositionally biased region" description="Basic and acidic residues" evidence="1">
    <location>
        <begin position="151"/>
        <end position="166"/>
    </location>
</feature>
<dbReference type="EMBL" id="JAUIZM010000002">
    <property type="protein sequence ID" value="KAK1399528.1"/>
    <property type="molecule type" value="Genomic_DNA"/>
</dbReference>
<evidence type="ECO:0000313" key="3">
    <source>
        <dbReference type="Proteomes" id="UP001237642"/>
    </source>
</evidence>
<reference evidence="2" key="1">
    <citation type="submission" date="2023-02" db="EMBL/GenBank/DDBJ databases">
        <title>Genome of toxic invasive species Heracleum sosnowskyi carries increased number of genes despite the absence of recent whole-genome duplications.</title>
        <authorList>
            <person name="Schelkunov M."/>
            <person name="Shtratnikova V."/>
            <person name="Makarenko M."/>
            <person name="Klepikova A."/>
            <person name="Omelchenko D."/>
            <person name="Novikova G."/>
            <person name="Obukhova E."/>
            <person name="Bogdanov V."/>
            <person name="Penin A."/>
            <person name="Logacheva M."/>
        </authorList>
    </citation>
    <scope>NUCLEOTIDE SEQUENCE</scope>
    <source>
        <strain evidence="2">Hsosn_3</strain>
        <tissue evidence="2">Leaf</tissue>
    </source>
</reference>
<comment type="caution">
    <text evidence="2">The sequence shown here is derived from an EMBL/GenBank/DDBJ whole genome shotgun (WGS) entry which is preliminary data.</text>
</comment>
<dbReference type="PANTHER" id="PTHR35459">
    <property type="entry name" value="T1N6.14 PROTEIN"/>
    <property type="match status" value="1"/>
</dbReference>
<name>A0AAD8N9G5_9APIA</name>